<dbReference type="AlphaFoldDB" id="A0AAQ3WRL3"/>
<feature type="transmembrane region" description="Helical" evidence="2">
    <location>
        <begin position="616"/>
        <end position="639"/>
    </location>
</feature>
<evidence type="ECO:0000313" key="3">
    <source>
        <dbReference type="EMBL" id="WVZ71215.1"/>
    </source>
</evidence>
<keyword evidence="2" id="KW-1133">Transmembrane helix</keyword>
<gene>
    <name evidence="3" type="ORF">U9M48_019829</name>
</gene>
<keyword evidence="2" id="KW-0472">Membrane</keyword>
<evidence type="ECO:0008006" key="5">
    <source>
        <dbReference type="Google" id="ProtNLM"/>
    </source>
</evidence>
<feature type="non-terminal residue" evidence="3">
    <location>
        <position position="1"/>
    </location>
</feature>
<feature type="transmembrane region" description="Helical" evidence="2">
    <location>
        <begin position="265"/>
        <end position="284"/>
    </location>
</feature>
<evidence type="ECO:0000313" key="4">
    <source>
        <dbReference type="Proteomes" id="UP001341281"/>
    </source>
</evidence>
<sequence length="644" mass="69913">DMVSFVAHDFVRKAKLSSQEISQLVKVSSLGADQVKVVVATQNSCLFVLPDQVKVVVVFWLWNFWPGIALHSFRSSFLRFYEEGSPVDRPDSLSYKLCLSSSSEAEASHSEREGRHSVFIEENLPLISVASTMSVPHSEDRESQDTSGNSSTDKTTHKVLLTEIHKLKKRARAFTGAFVGMVSPVLLAIVLKKTKLKGVGKYQGTRVLEGFVNSVQGVFLHLAAVTLQMGMMPFLCAMISEGCATFLSRHHTYIAKRVLTASKMAVFFSNILLMFLGCSVLVVIHTKNAWFSLLVVCVCFMVAAFAILLHIGCCFWWYRYRSPDQKNNAAGGNDANKDYHSKLDHLLEFSAGITAMMFMVLESVVLEGLLRSSQLPPPLPPAPAPVTMTTKETGTFLAASLLVSFFTSAFAALLMNVWTIPLVVLTGTCVLGFNIALAILATVVVILVTWEELQLIAFGTLLPPFLVLLRLLARFTVKSIKNNGKEEVEASVPRPGGQTVQPPPRPEETNTTAPPDAQTQGQQEQQQQPPTAPPDAPTKGQLEPTPDEEETKPAPLELTKVTFTGFLAVAVPGVTTASPGIANTVFVGCAAASVLSGILWRLLTHAEAPSQDVREAVNLSSFSALACLFCAGIAFWVMAANAPN</sequence>
<feature type="transmembrane region" description="Helical" evidence="2">
    <location>
        <begin position="422"/>
        <end position="447"/>
    </location>
</feature>
<feature type="transmembrane region" description="Helical" evidence="2">
    <location>
        <begin position="290"/>
        <end position="318"/>
    </location>
</feature>
<feature type="transmembrane region" description="Helical" evidence="2">
    <location>
        <begin position="218"/>
        <end position="244"/>
    </location>
</feature>
<feature type="transmembrane region" description="Helical" evidence="2">
    <location>
        <begin position="585"/>
        <end position="604"/>
    </location>
</feature>
<feature type="region of interest" description="Disordered" evidence="1">
    <location>
        <begin position="484"/>
        <end position="555"/>
    </location>
</feature>
<feature type="transmembrane region" description="Helical" evidence="2">
    <location>
        <begin position="173"/>
        <end position="191"/>
    </location>
</feature>
<feature type="transmembrane region" description="Helical" evidence="2">
    <location>
        <begin position="453"/>
        <end position="473"/>
    </location>
</feature>
<evidence type="ECO:0000256" key="2">
    <source>
        <dbReference type="SAM" id="Phobius"/>
    </source>
</evidence>
<keyword evidence="4" id="KW-1185">Reference proteome</keyword>
<feature type="compositionally biased region" description="Low complexity" evidence="1">
    <location>
        <begin position="514"/>
        <end position="529"/>
    </location>
</feature>
<keyword evidence="2" id="KW-0812">Transmembrane</keyword>
<protein>
    <recommendedName>
        <fullName evidence="5">Transmembrane protein</fullName>
    </recommendedName>
</protein>
<evidence type="ECO:0000256" key="1">
    <source>
        <dbReference type="SAM" id="MobiDB-lite"/>
    </source>
</evidence>
<proteinExistence type="predicted"/>
<organism evidence="3 4">
    <name type="scientific">Paspalum notatum var. saurae</name>
    <dbReference type="NCBI Taxonomy" id="547442"/>
    <lineage>
        <taxon>Eukaryota</taxon>
        <taxon>Viridiplantae</taxon>
        <taxon>Streptophyta</taxon>
        <taxon>Embryophyta</taxon>
        <taxon>Tracheophyta</taxon>
        <taxon>Spermatophyta</taxon>
        <taxon>Magnoliopsida</taxon>
        <taxon>Liliopsida</taxon>
        <taxon>Poales</taxon>
        <taxon>Poaceae</taxon>
        <taxon>PACMAD clade</taxon>
        <taxon>Panicoideae</taxon>
        <taxon>Andropogonodae</taxon>
        <taxon>Paspaleae</taxon>
        <taxon>Paspalinae</taxon>
        <taxon>Paspalum</taxon>
    </lineage>
</organism>
<feature type="transmembrane region" description="Helical" evidence="2">
    <location>
        <begin position="396"/>
        <end position="415"/>
    </location>
</feature>
<dbReference type="EMBL" id="CP144748">
    <property type="protein sequence ID" value="WVZ71215.1"/>
    <property type="molecule type" value="Genomic_DNA"/>
</dbReference>
<accession>A0AAQ3WRL3</accession>
<name>A0AAQ3WRL3_PASNO</name>
<dbReference type="Proteomes" id="UP001341281">
    <property type="component" value="Chromosome 04"/>
</dbReference>
<reference evidence="3 4" key="1">
    <citation type="submission" date="2024-02" db="EMBL/GenBank/DDBJ databases">
        <title>High-quality chromosome-scale genome assembly of Pensacola bahiagrass (Paspalum notatum Flugge var. saurae).</title>
        <authorList>
            <person name="Vega J.M."/>
            <person name="Podio M."/>
            <person name="Orjuela J."/>
            <person name="Siena L.A."/>
            <person name="Pessino S.C."/>
            <person name="Combes M.C."/>
            <person name="Mariac C."/>
            <person name="Albertini E."/>
            <person name="Pupilli F."/>
            <person name="Ortiz J.P.A."/>
            <person name="Leblanc O."/>
        </authorList>
    </citation>
    <scope>NUCLEOTIDE SEQUENCE [LARGE SCALE GENOMIC DNA]</scope>
    <source>
        <strain evidence="3">R1</strain>
        <tissue evidence="3">Leaf</tissue>
    </source>
</reference>